<dbReference type="Proteomes" id="UP000822688">
    <property type="component" value="Chromosome 11"/>
</dbReference>
<dbReference type="InterPro" id="IPR042228">
    <property type="entry name" value="Dynein_linker_3"/>
</dbReference>
<reference evidence="2 3" key="1">
    <citation type="submission" date="2020-06" db="EMBL/GenBank/DDBJ databases">
        <title>WGS assembly of Ceratodon purpureus strain R40.</title>
        <authorList>
            <person name="Carey S.B."/>
            <person name="Jenkins J."/>
            <person name="Shu S."/>
            <person name="Lovell J.T."/>
            <person name="Sreedasyam A."/>
            <person name="Maumus F."/>
            <person name="Tiley G.P."/>
            <person name="Fernandez-Pozo N."/>
            <person name="Barry K."/>
            <person name="Chen C."/>
            <person name="Wang M."/>
            <person name="Lipzen A."/>
            <person name="Daum C."/>
            <person name="Saski C.A."/>
            <person name="Payton A.C."/>
            <person name="Mcbreen J.C."/>
            <person name="Conrad R.E."/>
            <person name="Kollar L.M."/>
            <person name="Olsson S."/>
            <person name="Huttunen S."/>
            <person name="Landis J.B."/>
            <person name="Wickett N.J."/>
            <person name="Johnson M.G."/>
            <person name="Rensing S.A."/>
            <person name="Grimwood J."/>
            <person name="Schmutz J."/>
            <person name="Mcdaniel S.F."/>
        </authorList>
    </citation>
    <scope>NUCLEOTIDE SEQUENCE [LARGE SCALE GENOMIC DNA]</scope>
    <source>
        <strain evidence="2 3">R40</strain>
    </source>
</reference>
<feature type="domain" description="Dynein heavy chain linker" evidence="1">
    <location>
        <begin position="1"/>
        <end position="64"/>
    </location>
</feature>
<dbReference type="EMBL" id="CM026432">
    <property type="protein sequence ID" value="KAG0555974.1"/>
    <property type="molecule type" value="Genomic_DNA"/>
</dbReference>
<dbReference type="GO" id="GO:0030286">
    <property type="term" value="C:dynein complex"/>
    <property type="evidence" value="ECO:0007669"/>
    <property type="project" value="InterPro"/>
</dbReference>
<sequence length="167" mass="19413">MLKLFDNCASLQFGDKNKTVIGMRSAEGETYQYRLKVSTDGAVEVWMKAVEAEMRHTLFEIFKEGTYYYAKSIRSDWIYDNLGMVTLAGSTIWWTWEVEDAFRNVRLGDKNAMKTFSIKLSNQLNDLVAMVRSDLSNLQRKKAMHRGVHIWLRVHGIEWAACHYGFN</sequence>
<proteinExistence type="predicted"/>
<dbReference type="GO" id="GO:0007018">
    <property type="term" value="P:microtubule-based movement"/>
    <property type="evidence" value="ECO:0007669"/>
    <property type="project" value="InterPro"/>
</dbReference>
<dbReference type="Gene3D" id="3.20.180.20">
    <property type="entry name" value="Dynein heavy chain, N-terminal domain 2"/>
    <property type="match status" value="1"/>
</dbReference>
<evidence type="ECO:0000313" key="2">
    <source>
        <dbReference type="EMBL" id="KAG0555974.1"/>
    </source>
</evidence>
<dbReference type="GO" id="GO:0045505">
    <property type="term" value="F:dynein intermediate chain binding"/>
    <property type="evidence" value="ECO:0007669"/>
    <property type="project" value="InterPro"/>
</dbReference>
<evidence type="ECO:0000313" key="3">
    <source>
        <dbReference type="Proteomes" id="UP000822688"/>
    </source>
</evidence>
<name>A0A8T0GC94_CERPU</name>
<evidence type="ECO:0000259" key="1">
    <source>
        <dbReference type="Pfam" id="PF08393"/>
    </source>
</evidence>
<dbReference type="Pfam" id="PF08393">
    <property type="entry name" value="DHC_N2"/>
    <property type="match status" value="1"/>
</dbReference>
<protein>
    <recommendedName>
        <fullName evidence="1">Dynein heavy chain linker domain-containing protein</fullName>
    </recommendedName>
</protein>
<dbReference type="InterPro" id="IPR013602">
    <property type="entry name" value="Dynein_heavy_linker"/>
</dbReference>
<comment type="caution">
    <text evidence="2">The sequence shown here is derived from an EMBL/GenBank/DDBJ whole genome shotgun (WGS) entry which is preliminary data.</text>
</comment>
<dbReference type="PANTHER" id="PTHR22878:SF63">
    <property type="entry name" value="DYNEIN AXONEMAL HEAVY CHAIN 10"/>
    <property type="match status" value="1"/>
</dbReference>
<organism evidence="2 3">
    <name type="scientific">Ceratodon purpureus</name>
    <name type="common">Fire moss</name>
    <name type="synonym">Dicranum purpureum</name>
    <dbReference type="NCBI Taxonomy" id="3225"/>
    <lineage>
        <taxon>Eukaryota</taxon>
        <taxon>Viridiplantae</taxon>
        <taxon>Streptophyta</taxon>
        <taxon>Embryophyta</taxon>
        <taxon>Bryophyta</taxon>
        <taxon>Bryophytina</taxon>
        <taxon>Bryopsida</taxon>
        <taxon>Dicranidae</taxon>
        <taxon>Pseudoditrichales</taxon>
        <taxon>Ditrichaceae</taxon>
        <taxon>Ceratodon</taxon>
    </lineage>
</organism>
<dbReference type="PANTHER" id="PTHR22878">
    <property type="entry name" value="DYNEIN HEAVY CHAIN 6, AXONEMAL-LIKE-RELATED"/>
    <property type="match status" value="1"/>
</dbReference>
<gene>
    <name evidence="2" type="ORF">KC19_11G016700</name>
</gene>
<keyword evidence="3" id="KW-1185">Reference proteome</keyword>
<dbReference type="AlphaFoldDB" id="A0A8T0GC94"/>
<dbReference type="Gene3D" id="1.20.58.1120">
    <property type="match status" value="1"/>
</dbReference>
<dbReference type="InterPro" id="IPR026983">
    <property type="entry name" value="DHC"/>
</dbReference>
<dbReference type="GO" id="GO:0051959">
    <property type="term" value="F:dynein light intermediate chain binding"/>
    <property type="evidence" value="ECO:0007669"/>
    <property type="project" value="InterPro"/>
</dbReference>
<accession>A0A8T0GC94</accession>